<comment type="catalytic activity">
    <reaction evidence="3">
        <text>pretRNA = a 3'-half-tRNA molecule with a 5'-OH end + a 5'-half-tRNA molecule with a 2',3'-cyclic phosphate end + an intron with a 2',3'-cyclic phosphate and a 5'-hydroxyl terminus.</text>
        <dbReference type="EC" id="4.6.1.16"/>
    </reaction>
</comment>
<feature type="compositionally biased region" description="Low complexity" evidence="4">
    <location>
        <begin position="1215"/>
        <end position="1225"/>
    </location>
</feature>
<feature type="region of interest" description="Disordered" evidence="4">
    <location>
        <begin position="180"/>
        <end position="204"/>
    </location>
</feature>
<dbReference type="CDD" id="cd17745">
    <property type="entry name" value="BRCT_p53bp1_rpt1"/>
    <property type="match status" value="1"/>
</dbReference>
<feature type="compositionally biased region" description="Polar residues" evidence="4">
    <location>
        <begin position="926"/>
        <end position="965"/>
    </location>
</feature>
<feature type="region of interest" description="Disordered" evidence="4">
    <location>
        <begin position="572"/>
        <end position="604"/>
    </location>
</feature>
<feature type="compositionally biased region" description="Polar residues" evidence="4">
    <location>
        <begin position="1280"/>
        <end position="1293"/>
    </location>
</feature>
<feature type="region of interest" description="Disordered" evidence="4">
    <location>
        <begin position="1181"/>
        <end position="1357"/>
    </location>
</feature>
<evidence type="ECO:0000313" key="7">
    <source>
        <dbReference type="Proteomes" id="UP000184300"/>
    </source>
</evidence>
<dbReference type="OrthoDB" id="129353at2759"/>
<feature type="compositionally biased region" description="Polar residues" evidence="4">
    <location>
        <begin position="1039"/>
        <end position="1050"/>
    </location>
</feature>
<feature type="region of interest" description="Disordered" evidence="4">
    <location>
        <begin position="1"/>
        <end position="43"/>
    </location>
</feature>
<dbReference type="GO" id="GO:0000214">
    <property type="term" value="C:tRNA-intron endonuclease complex"/>
    <property type="evidence" value="ECO:0007669"/>
    <property type="project" value="TreeGrafter"/>
</dbReference>
<reference evidence="7" key="1">
    <citation type="journal article" date="2017" name="Genome Biol.">
        <title>Comparative genomics reveals high biological diversity and specific adaptations in the industrially and medically important fungal genus Aspergillus.</title>
        <authorList>
            <person name="de Vries R.P."/>
            <person name="Riley R."/>
            <person name="Wiebenga A."/>
            <person name="Aguilar-Osorio G."/>
            <person name="Amillis S."/>
            <person name="Uchima C.A."/>
            <person name="Anderluh G."/>
            <person name="Asadollahi M."/>
            <person name="Askin M."/>
            <person name="Barry K."/>
            <person name="Battaglia E."/>
            <person name="Bayram O."/>
            <person name="Benocci T."/>
            <person name="Braus-Stromeyer S.A."/>
            <person name="Caldana C."/>
            <person name="Canovas D."/>
            <person name="Cerqueira G.C."/>
            <person name="Chen F."/>
            <person name="Chen W."/>
            <person name="Choi C."/>
            <person name="Clum A."/>
            <person name="Dos Santos R.A."/>
            <person name="Damasio A.R."/>
            <person name="Diallinas G."/>
            <person name="Emri T."/>
            <person name="Fekete E."/>
            <person name="Flipphi M."/>
            <person name="Freyberg S."/>
            <person name="Gallo A."/>
            <person name="Gournas C."/>
            <person name="Habgood R."/>
            <person name="Hainaut M."/>
            <person name="Harispe M.L."/>
            <person name="Henrissat B."/>
            <person name="Hilden K.S."/>
            <person name="Hope R."/>
            <person name="Hossain A."/>
            <person name="Karabika E."/>
            <person name="Karaffa L."/>
            <person name="Karanyi Z."/>
            <person name="Krasevec N."/>
            <person name="Kuo A."/>
            <person name="Kusch H."/>
            <person name="LaButti K."/>
            <person name="Lagendijk E.L."/>
            <person name="Lapidus A."/>
            <person name="Levasseur A."/>
            <person name="Lindquist E."/>
            <person name="Lipzen A."/>
            <person name="Logrieco A.F."/>
            <person name="MacCabe A."/>
            <person name="Maekelae M.R."/>
            <person name="Malavazi I."/>
            <person name="Melin P."/>
            <person name="Meyer V."/>
            <person name="Mielnichuk N."/>
            <person name="Miskei M."/>
            <person name="Molnar A.P."/>
            <person name="Mule G."/>
            <person name="Ngan C.Y."/>
            <person name="Orejas M."/>
            <person name="Orosz E."/>
            <person name="Ouedraogo J.P."/>
            <person name="Overkamp K.M."/>
            <person name="Park H.-S."/>
            <person name="Perrone G."/>
            <person name="Piumi F."/>
            <person name="Punt P.J."/>
            <person name="Ram A.F."/>
            <person name="Ramon A."/>
            <person name="Rauscher S."/>
            <person name="Record E."/>
            <person name="Riano-Pachon D.M."/>
            <person name="Robert V."/>
            <person name="Roehrig J."/>
            <person name="Ruller R."/>
            <person name="Salamov A."/>
            <person name="Salih N.S."/>
            <person name="Samson R.A."/>
            <person name="Sandor E."/>
            <person name="Sanguinetti M."/>
            <person name="Schuetze T."/>
            <person name="Sepcic K."/>
            <person name="Shelest E."/>
            <person name="Sherlock G."/>
            <person name="Sophianopoulou V."/>
            <person name="Squina F.M."/>
            <person name="Sun H."/>
            <person name="Susca A."/>
            <person name="Todd R.B."/>
            <person name="Tsang A."/>
            <person name="Unkles S.E."/>
            <person name="van de Wiele N."/>
            <person name="van Rossen-Uffink D."/>
            <person name="Oliveira J.V."/>
            <person name="Vesth T.C."/>
            <person name="Visser J."/>
            <person name="Yu J.-H."/>
            <person name="Zhou M."/>
            <person name="Andersen M.R."/>
            <person name="Archer D.B."/>
            <person name="Baker S.E."/>
            <person name="Benoit I."/>
            <person name="Brakhage A.A."/>
            <person name="Braus G.H."/>
            <person name="Fischer R."/>
            <person name="Frisvad J.C."/>
            <person name="Goldman G.H."/>
            <person name="Houbraken J."/>
            <person name="Oakley B."/>
            <person name="Pocsi I."/>
            <person name="Scazzocchio C."/>
            <person name="Seiboth B."/>
            <person name="vanKuyk P.A."/>
            <person name="Wortman J."/>
            <person name="Dyer P.S."/>
            <person name="Grigoriev I.V."/>
        </authorList>
    </citation>
    <scope>NUCLEOTIDE SEQUENCE [LARGE SCALE GENOMIC DNA]</scope>
    <source>
        <strain evidence="7">CBS 516.65</strain>
    </source>
</reference>
<feature type="compositionally biased region" description="Polar residues" evidence="4">
    <location>
        <begin position="1123"/>
        <end position="1142"/>
    </location>
</feature>
<evidence type="ECO:0000256" key="1">
    <source>
        <dbReference type="ARBA" id="ARBA00008078"/>
    </source>
</evidence>
<dbReference type="SMART" id="SM00292">
    <property type="entry name" value="BRCT"/>
    <property type="match status" value="1"/>
</dbReference>
<dbReference type="GO" id="GO:0003676">
    <property type="term" value="F:nucleic acid binding"/>
    <property type="evidence" value="ECO:0007669"/>
    <property type="project" value="InterPro"/>
</dbReference>
<dbReference type="Gene3D" id="3.40.1350.10">
    <property type="match status" value="1"/>
</dbReference>
<feature type="compositionally biased region" description="Basic and acidic residues" evidence="4">
    <location>
        <begin position="807"/>
        <end position="826"/>
    </location>
</feature>
<dbReference type="FunFam" id="3.40.1350.10:FF:000007">
    <property type="entry name" value="tRNA-splicing endonuclease subunit Sen2"/>
    <property type="match status" value="1"/>
</dbReference>
<name>A0A1L9V6U9_ASPGL</name>
<feature type="compositionally biased region" description="Polar residues" evidence="4">
    <location>
        <begin position="491"/>
        <end position="510"/>
    </location>
</feature>
<feature type="region of interest" description="Disordered" evidence="4">
    <location>
        <begin position="459"/>
        <end position="510"/>
    </location>
</feature>
<dbReference type="VEuPathDB" id="FungiDB:ASPGLDRAFT_69980"/>
<keyword evidence="7" id="KW-1185">Reference proteome</keyword>
<feature type="compositionally biased region" description="Acidic residues" evidence="4">
    <location>
        <begin position="837"/>
        <end position="849"/>
    </location>
</feature>
<dbReference type="GeneID" id="34465683"/>
<dbReference type="InterPro" id="IPR006677">
    <property type="entry name" value="tRNA_intron_Endonuc_cat-like"/>
</dbReference>
<evidence type="ECO:0000259" key="5">
    <source>
        <dbReference type="PROSITE" id="PS50172"/>
    </source>
</evidence>
<dbReference type="InterPro" id="IPR001357">
    <property type="entry name" value="BRCT_dom"/>
</dbReference>
<dbReference type="InterPro" id="IPR006676">
    <property type="entry name" value="tRNA_splic"/>
</dbReference>
<evidence type="ECO:0000256" key="4">
    <source>
        <dbReference type="SAM" id="MobiDB-lite"/>
    </source>
</evidence>
<dbReference type="InterPro" id="IPR013914">
    <property type="entry name" value="Rad9_Rad53-bd_dom_fun"/>
</dbReference>
<dbReference type="Gene3D" id="3.40.50.10190">
    <property type="entry name" value="BRCT domain"/>
    <property type="match status" value="1"/>
</dbReference>
<feature type="compositionally biased region" description="Low complexity" evidence="4">
    <location>
        <begin position="574"/>
        <end position="583"/>
    </location>
</feature>
<dbReference type="RefSeq" id="XP_022396334.1">
    <property type="nucleotide sequence ID" value="XM_022549423.1"/>
</dbReference>
<dbReference type="Pfam" id="PF01974">
    <property type="entry name" value="tRNA_int_endo"/>
    <property type="match status" value="1"/>
</dbReference>
<evidence type="ECO:0000256" key="2">
    <source>
        <dbReference type="ARBA" id="ARBA00012573"/>
    </source>
</evidence>
<gene>
    <name evidence="6" type="ORF">ASPGLDRAFT_69980</name>
</gene>
<dbReference type="PROSITE" id="PS50172">
    <property type="entry name" value="BRCT"/>
    <property type="match status" value="1"/>
</dbReference>
<dbReference type="STRING" id="1160497.A0A1L9V6U9"/>
<dbReference type="CDD" id="cd22363">
    <property type="entry name" value="tRNA-intron_lyase_C"/>
    <property type="match status" value="1"/>
</dbReference>
<dbReference type="InterPro" id="IPR011856">
    <property type="entry name" value="tRNA_endonuc-like_dom_sf"/>
</dbReference>
<dbReference type="InterPro" id="IPR036420">
    <property type="entry name" value="BRCT_dom_sf"/>
</dbReference>
<feature type="compositionally biased region" description="Polar residues" evidence="4">
    <location>
        <begin position="220"/>
        <end position="236"/>
    </location>
</feature>
<dbReference type="FunFam" id="2.30.30.140:FF:000141">
    <property type="entry name" value="DNA damage repair protein (Rad9)"/>
    <property type="match status" value="1"/>
</dbReference>
<dbReference type="SUPFAM" id="SSF53032">
    <property type="entry name" value="tRNA-intron endonuclease catalytic domain-like"/>
    <property type="match status" value="1"/>
</dbReference>
<dbReference type="GO" id="GO:0000213">
    <property type="term" value="F:tRNA-intron lyase activity"/>
    <property type="evidence" value="ECO:0007669"/>
    <property type="project" value="UniProtKB-EC"/>
</dbReference>
<dbReference type="EMBL" id="KV878916">
    <property type="protein sequence ID" value="OJJ79636.1"/>
    <property type="molecule type" value="Genomic_DNA"/>
</dbReference>
<protein>
    <recommendedName>
        <fullName evidence="2">tRNA-intron lyase</fullName>
        <ecNumber evidence="2">4.6.1.16</ecNumber>
    </recommendedName>
</protein>
<feature type="compositionally biased region" description="Basic residues" evidence="4">
    <location>
        <begin position="33"/>
        <end position="43"/>
    </location>
</feature>
<proteinExistence type="inferred from homology"/>
<feature type="compositionally biased region" description="Polar residues" evidence="4">
    <location>
        <begin position="1021"/>
        <end position="1030"/>
    </location>
</feature>
<dbReference type="FunFam" id="3.40.50.10190:FF:000083">
    <property type="entry name" value="DNA damage repair protein (Rad9)"/>
    <property type="match status" value="1"/>
</dbReference>
<dbReference type="Pfam" id="PF08605">
    <property type="entry name" value="Rad9_Rad53_bind"/>
    <property type="match status" value="1"/>
</dbReference>
<dbReference type="SUPFAM" id="SSF52113">
    <property type="entry name" value="BRCT domain"/>
    <property type="match status" value="1"/>
</dbReference>
<dbReference type="Proteomes" id="UP000184300">
    <property type="component" value="Unassembled WGS sequence"/>
</dbReference>
<dbReference type="EC" id="4.6.1.16" evidence="2"/>
<dbReference type="InterPro" id="IPR036167">
    <property type="entry name" value="tRNA_intron_Endo_cat-like_sf"/>
</dbReference>
<dbReference type="GO" id="GO:0005737">
    <property type="term" value="C:cytoplasm"/>
    <property type="evidence" value="ECO:0007669"/>
    <property type="project" value="TreeGrafter"/>
</dbReference>
<feature type="compositionally biased region" description="Low complexity" evidence="4">
    <location>
        <begin position="1"/>
        <end position="19"/>
    </location>
</feature>
<evidence type="ECO:0000256" key="3">
    <source>
        <dbReference type="ARBA" id="ARBA00034031"/>
    </source>
</evidence>
<feature type="region of interest" description="Disordered" evidence="4">
    <location>
        <begin position="216"/>
        <end position="247"/>
    </location>
</feature>
<feature type="compositionally biased region" description="Polar residues" evidence="4">
    <location>
        <begin position="980"/>
        <end position="991"/>
    </location>
</feature>
<feature type="compositionally biased region" description="Polar residues" evidence="4">
    <location>
        <begin position="1327"/>
        <end position="1338"/>
    </location>
</feature>
<feature type="compositionally biased region" description="Acidic residues" evidence="4">
    <location>
        <begin position="1087"/>
        <end position="1103"/>
    </location>
</feature>
<feature type="region of interest" description="Disordered" evidence="4">
    <location>
        <begin position="123"/>
        <end position="154"/>
    </location>
</feature>
<feature type="compositionally biased region" description="Acidic residues" evidence="4">
    <location>
        <begin position="584"/>
        <end position="593"/>
    </location>
</feature>
<dbReference type="Gene3D" id="2.30.30.140">
    <property type="match status" value="1"/>
</dbReference>
<feature type="domain" description="BRCT" evidence="5">
    <location>
        <begin position="1541"/>
        <end position="1668"/>
    </location>
</feature>
<evidence type="ECO:0000313" key="6">
    <source>
        <dbReference type="EMBL" id="OJJ79636.1"/>
    </source>
</evidence>
<dbReference type="InterPro" id="IPR047249">
    <property type="entry name" value="BRCT_p53bp1-like_rpt1"/>
</dbReference>
<comment type="similarity">
    <text evidence="1">Belongs to the tRNA-intron endonuclease family.</text>
</comment>
<organism evidence="6 7">
    <name type="scientific">Aspergillus glaucus CBS 516.65</name>
    <dbReference type="NCBI Taxonomy" id="1160497"/>
    <lineage>
        <taxon>Eukaryota</taxon>
        <taxon>Fungi</taxon>
        <taxon>Dikarya</taxon>
        <taxon>Ascomycota</taxon>
        <taxon>Pezizomycotina</taxon>
        <taxon>Eurotiomycetes</taxon>
        <taxon>Eurotiomycetidae</taxon>
        <taxon>Eurotiales</taxon>
        <taxon>Aspergillaceae</taxon>
        <taxon>Aspergillus</taxon>
        <taxon>Aspergillus subgen. Aspergillus</taxon>
    </lineage>
</organism>
<feature type="region of interest" description="Disordered" evidence="4">
    <location>
        <begin position="731"/>
        <end position="760"/>
    </location>
</feature>
<feature type="compositionally biased region" description="Low complexity" evidence="4">
    <location>
        <begin position="787"/>
        <end position="797"/>
    </location>
</feature>
<sequence>MASQPTSTPSPAPEVAEAASKNEPTQENVRPAPARRPRPQRPNYRHIHRFLLPLTIHPLPPLIPHNPLSVISVVLSYLTYLISPPHQELYSAYFDSNTSSVHVTDEKTIRALWEMGFFGKGSLSRSEPSWLEREKKRRGQFGGKTSEDVTRERRTERRELKLERARMEKLAIEQRLQAEAAANENGTASPDMDADSTSNGTATAAEKFSLRKAREARMLGSQQSGEQTPVTDSGNASPGRKVTTPGKTESLLKNEEHLQLSNEEALFLAYGLGALQVYDNDRSSIIPTSSLLTLFRQHSYFPPRSPAANLDPDDPFIVSYVVYHHYRSLGWIVRSGVKFGVEYLLYNRGPVFSHAEFALVVIPSYDHPYWSETEERRMHAEEKQARSWWWLHCVNRVQAQVRKSLVICYVEVPPPDDAQALENDIGALLGRYKTQESIDIVKLKRVALGQSQPVLSHIQNLPQDPTLKENVPEAQAGSQEVRRASPRSPLHEQNATNGTTTTPINASRPNNRLLQRVSGKMGSAETPSDTQVVSQSVFDHIIQQNNDDNTLKTLHEGDPGHIDLLAGFDHTQLDTSNTNTNNTEDNENEDQGDADPSSPLEYQPNLFPESQRFIAKTPAMVVQQRHFEDRSQNESPLVSFNPLASTKSTNGTMALSQMFESTQVPSSPIVNRLHSDQMSERPSPNLPIQHHSLAAGTALSSPTMKLAATFPQHPSESNMNYITMKESQAEREKRIQAERMTRSAEHIYSEDQSDDDEFNKEPSFVERMKRRKMIDELANAQFAGFAASARLASSRSSRSSKRGGKSKSPEEQESRGQTDGPDERQEPIVLSQNGSISEEETEQEDDDDVYLPMPRSQELNISTEEDKENHNGVPASPLAAATSAHDRLSQALALQASPSPNSKMATEKPIFNRHSPNLDEQDGVGRSSQIYIVRDSQQSPTRGSQANKQRQPDNSQITLSQQQVARSDVDKQSPPPPPVSQRNLSPSLPNDRTSARTRSPSASLVESSSQLPKIPAATDPIRTQSSNPASQPAVVRGENASNQEKSSSMPSRIVETPVHQQSRSFADVVPGTTVPETSPHRLQNQELDSDINGDAAAQEDDDLPPVYPSGHDRASQSRPLAPPSSSAVTKAFNSKILSSPSGRQRRALTEIASEASPGGPANFDIEFGILTADDREFRSMVAMSPNPPKKKRRGNESQNFYASDPVLPVTPRPTTPRFAPFQEQEPIPEEPQPEMPQEAPETAIRKRSKPSNRADTVWDVDASPEYHVSRTGRRSLFRSRLQQPVQDQESEANTPEPPKETTEAPVSVNDEMDVISTPAGNPDHPSETPTVQDTTVQKEPTPVRPSPPGGPQIAHNQVLAPWSGPKRAYYPATCLGTPFGTSASKYLVKFEDSLPVEVPTTTVKRLELRVGDAVKVEIPKFPKIPHVIRGFDDRVSEEDFSNTINSGFIPMTDVYGNLSVILEPKARKSISNEALPQTENVKVPISRIYLDTILWNQLKDRSFSHYANAKTLEERPQTPALAGVLATPTPPSSRLSRTMRYMGGIFAGMVFAVSYVDDDAGKSRVSRLIMEHGGCIIDGFNELFEFPSNVPLATPTTQQSAHPAQNKTNMRLTRSAEDLGFACVIADKHSRREKYMQALALNLPCLSGRWVEDCIAQNRILDWEMYLLPAGDSTYLNGAAKSRMLTSTLAVNARFAHTIAARPKLLDGQSVLIVMGRGKEEEKSRAYIFLTYALGASRVERVYDLKSAKTFLDQESEAGHDSSWGWVYVHFHDQETVRTEFLQSTDMESNSERGTKRRKMSHFMGCISGQELGLSSKITIVGNDFVCQSLILGRLFEA</sequence>
<accession>A0A1L9V6U9</accession>
<feature type="compositionally biased region" description="Polar residues" evidence="4">
    <location>
        <begin position="1074"/>
        <end position="1086"/>
    </location>
</feature>
<dbReference type="GO" id="GO:0000379">
    <property type="term" value="P:tRNA-type intron splice site recognition and cleavage"/>
    <property type="evidence" value="ECO:0007669"/>
    <property type="project" value="TreeGrafter"/>
</dbReference>
<feature type="compositionally biased region" description="Basic and acidic residues" evidence="4">
    <location>
        <begin position="731"/>
        <end position="749"/>
    </location>
</feature>
<dbReference type="PANTHER" id="PTHR21227:SF0">
    <property type="entry name" value="TRNA-SPLICING ENDONUCLEASE SUBUNIT SEN2"/>
    <property type="match status" value="1"/>
</dbReference>
<feature type="region of interest" description="Disordered" evidence="4">
    <location>
        <begin position="787"/>
        <end position="1162"/>
    </location>
</feature>
<dbReference type="PANTHER" id="PTHR21227">
    <property type="entry name" value="TRNA-SPLICING ENDONUCLEASE SUBUNIT SEN2"/>
    <property type="match status" value="1"/>
</dbReference>
<feature type="compositionally biased region" description="Basic and acidic residues" evidence="4">
    <location>
        <begin position="145"/>
        <end position="154"/>
    </location>
</feature>